<evidence type="ECO:0000256" key="1">
    <source>
        <dbReference type="SAM" id="MobiDB-lite"/>
    </source>
</evidence>
<dbReference type="AlphaFoldDB" id="A0AAV2HFR4"/>
<protein>
    <submittedName>
        <fullName evidence="2">Uncharacterized protein</fullName>
    </submittedName>
</protein>
<feature type="non-terminal residue" evidence="2">
    <location>
        <position position="120"/>
    </location>
</feature>
<name>A0AAV2HFR4_LYMST</name>
<feature type="non-terminal residue" evidence="2">
    <location>
        <position position="1"/>
    </location>
</feature>
<feature type="region of interest" description="Disordered" evidence="1">
    <location>
        <begin position="18"/>
        <end position="46"/>
    </location>
</feature>
<gene>
    <name evidence="2" type="ORF">GSLYS_00006230001</name>
</gene>
<accession>A0AAV2HFR4</accession>
<comment type="caution">
    <text evidence="2">The sequence shown here is derived from an EMBL/GenBank/DDBJ whole genome shotgun (WGS) entry which is preliminary data.</text>
</comment>
<evidence type="ECO:0000313" key="3">
    <source>
        <dbReference type="Proteomes" id="UP001497497"/>
    </source>
</evidence>
<dbReference type="EMBL" id="CAXITT010000107">
    <property type="protein sequence ID" value="CAL1532151.1"/>
    <property type="molecule type" value="Genomic_DNA"/>
</dbReference>
<keyword evidence="3" id="KW-1185">Reference proteome</keyword>
<proteinExistence type="predicted"/>
<sequence>YRYLSDLICTVQMSEDMPSKSFQKGHKRSESDASSEHSFGSHSTGAESVVTRNNLLGVDTRKLCKGSTIEGDFSMNMDMLNPDDLWKRPVANNLTLGCVNEVGQFVSHFEHDAEAEKNKG</sequence>
<dbReference type="Proteomes" id="UP001497497">
    <property type="component" value="Unassembled WGS sequence"/>
</dbReference>
<evidence type="ECO:0000313" key="2">
    <source>
        <dbReference type="EMBL" id="CAL1532151.1"/>
    </source>
</evidence>
<reference evidence="2 3" key="1">
    <citation type="submission" date="2024-04" db="EMBL/GenBank/DDBJ databases">
        <authorList>
            <consortium name="Genoscope - CEA"/>
            <person name="William W."/>
        </authorList>
    </citation>
    <scope>NUCLEOTIDE SEQUENCE [LARGE SCALE GENOMIC DNA]</scope>
</reference>
<feature type="compositionally biased region" description="Polar residues" evidence="1">
    <location>
        <begin position="36"/>
        <end position="46"/>
    </location>
</feature>
<organism evidence="2 3">
    <name type="scientific">Lymnaea stagnalis</name>
    <name type="common">Great pond snail</name>
    <name type="synonym">Helix stagnalis</name>
    <dbReference type="NCBI Taxonomy" id="6523"/>
    <lineage>
        <taxon>Eukaryota</taxon>
        <taxon>Metazoa</taxon>
        <taxon>Spiralia</taxon>
        <taxon>Lophotrochozoa</taxon>
        <taxon>Mollusca</taxon>
        <taxon>Gastropoda</taxon>
        <taxon>Heterobranchia</taxon>
        <taxon>Euthyneura</taxon>
        <taxon>Panpulmonata</taxon>
        <taxon>Hygrophila</taxon>
        <taxon>Lymnaeoidea</taxon>
        <taxon>Lymnaeidae</taxon>
        <taxon>Lymnaea</taxon>
    </lineage>
</organism>